<name>A0ACB8SG11_9AGAM</name>
<evidence type="ECO:0000313" key="1">
    <source>
        <dbReference type="EMBL" id="KAI0055188.1"/>
    </source>
</evidence>
<evidence type="ECO:0000313" key="2">
    <source>
        <dbReference type="Proteomes" id="UP000814140"/>
    </source>
</evidence>
<comment type="caution">
    <text evidence="1">The sequence shown here is derived from an EMBL/GenBank/DDBJ whole genome shotgun (WGS) entry which is preliminary data.</text>
</comment>
<accession>A0ACB8SG11</accession>
<reference evidence="1" key="2">
    <citation type="journal article" date="2022" name="New Phytol.">
        <title>Evolutionary transition to the ectomycorrhizal habit in the genomes of a hyperdiverse lineage of mushroom-forming fungi.</title>
        <authorList>
            <person name="Looney B."/>
            <person name="Miyauchi S."/>
            <person name="Morin E."/>
            <person name="Drula E."/>
            <person name="Courty P.E."/>
            <person name="Kohler A."/>
            <person name="Kuo A."/>
            <person name="LaButti K."/>
            <person name="Pangilinan J."/>
            <person name="Lipzen A."/>
            <person name="Riley R."/>
            <person name="Andreopoulos W."/>
            <person name="He G."/>
            <person name="Johnson J."/>
            <person name="Nolan M."/>
            <person name="Tritt A."/>
            <person name="Barry K.W."/>
            <person name="Grigoriev I.V."/>
            <person name="Nagy L.G."/>
            <person name="Hibbett D."/>
            <person name="Henrissat B."/>
            <person name="Matheny P.B."/>
            <person name="Labbe J."/>
            <person name="Martin F.M."/>
        </authorList>
    </citation>
    <scope>NUCLEOTIDE SEQUENCE</scope>
    <source>
        <strain evidence="1">HHB10654</strain>
    </source>
</reference>
<gene>
    <name evidence="1" type="ORF">BV25DRAFT_1996249</name>
</gene>
<keyword evidence="2" id="KW-1185">Reference proteome</keyword>
<organism evidence="1 2">
    <name type="scientific">Artomyces pyxidatus</name>
    <dbReference type="NCBI Taxonomy" id="48021"/>
    <lineage>
        <taxon>Eukaryota</taxon>
        <taxon>Fungi</taxon>
        <taxon>Dikarya</taxon>
        <taxon>Basidiomycota</taxon>
        <taxon>Agaricomycotina</taxon>
        <taxon>Agaricomycetes</taxon>
        <taxon>Russulales</taxon>
        <taxon>Auriscalpiaceae</taxon>
        <taxon>Artomyces</taxon>
    </lineage>
</organism>
<reference evidence="1" key="1">
    <citation type="submission" date="2021-03" db="EMBL/GenBank/DDBJ databases">
        <authorList>
            <consortium name="DOE Joint Genome Institute"/>
            <person name="Ahrendt S."/>
            <person name="Looney B.P."/>
            <person name="Miyauchi S."/>
            <person name="Morin E."/>
            <person name="Drula E."/>
            <person name="Courty P.E."/>
            <person name="Chicoki N."/>
            <person name="Fauchery L."/>
            <person name="Kohler A."/>
            <person name="Kuo A."/>
            <person name="Labutti K."/>
            <person name="Pangilinan J."/>
            <person name="Lipzen A."/>
            <person name="Riley R."/>
            <person name="Andreopoulos W."/>
            <person name="He G."/>
            <person name="Johnson J."/>
            <person name="Barry K.W."/>
            <person name="Grigoriev I.V."/>
            <person name="Nagy L."/>
            <person name="Hibbett D."/>
            <person name="Henrissat B."/>
            <person name="Matheny P.B."/>
            <person name="Labbe J."/>
            <person name="Martin F."/>
        </authorList>
    </citation>
    <scope>NUCLEOTIDE SEQUENCE</scope>
    <source>
        <strain evidence="1">HHB10654</strain>
    </source>
</reference>
<proteinExistence type="predicted"/>
<protein>
    <submittedName>
        <fullName evidence="1">Uncharacterized protein</fullName>
    </submittedName>
</protein>
<sequence>MTKSSSSRARPRSPGASLPSDPTTPNKRRKVTSDGDSLQSTPSNRAGSASKAASDAYRDMHVSDVEHPTANDIQDHSQCDFDQFLKTFLVRCHPSKDRQAIDKDALLKKCLEAVLPICRDEDLLDYLTLYCTVDGDEKTRYAPFVQAFNRSLQKLQTIKGHPLRKAHPSQYLFHRNDPNLLDGTYGRLTSKRKPDVVLVTFAAAQRSAGDYQDADWTEFAYKIGTNASQTTFQWTDILMSLEFKRNMAKLKGPRAKYTTELQQSVAAAPGGADIYKCPNGKLTVAAAAAFTRASASMPPPRPYATKGKAKTVSTESHRSVRATTTKSTLVSIEAARAKEKTTHGSASRTPTISGGSGPVPSRHSSYLGKTSSSSSDRPPMVQCAIYAAERLCSSIAVNHAINLLIVDDVAWVWWYDRAGAIQSTGVNIIQDLPRFLVLLLAMQRFSFEDWGVNPELGKAGTGALPHEPLTLTNDKGEKITIYFEEDISNRYTLRGRATRVISAVAKFPPSQTPGEPTPKDRPVAVKVYYPDETRQNEVTIVKMAQTAAVSIPDIEGHIPEIIVACDPGYSTGTIRAELGDLWLAPGANVPKLLRDLARPARVLRVIVFEKLQPIVSQSGPAFLTAWVECLRCHYELWAFGIEHRDPSLDNTMVRVTDSDVPGGKPIISGVMNDWDLANIRDTSQHTGLERTGTLPFQALELLTHKYWQGEIERLYRHDLEALIWVLPWVFLRMNGESTIENPPLQEWQTNDYQICYDKKNTFLANMQTYQASPPWKIEWQWSGQLLRWLKLEKTRREYLATDFDAWNGGQLAKERDDWKAEYKKFWQGYKDAATRASLEYLVALIPSHIKVGDVEMGSI</sequence>
<dbReference type="Proteomes" id="UP000814140">
    <property type="component" value="Unassembled WGS sequence"/>
</dbReference>
<dbReference type="EMBL" id="MU277305">
    <property type="protein sequence ID" value="KAI0055188.1"/>
    <property type="molecule type" value="Genomic_DNA"/>
</dbReference>